<evidence type="ECO:0000313" key="2">
    <source>
        <dbReference type="Proteomes" id="UP000433406"/>
    </source>
</evidence>
<dbReference type="AlphaFoldDB" id="A0A6I3JE51"/>
<reference evidence="1 2" key="1">
    <citation type="submission" date="2019-10" db="EMBL/GenBank/DDBJ databases">
        <title>Nocardioides novel species isolated from the excrement of Marmot.</title>
        <authorList>
            <person name="Zhang G."/>
        </authorList>
    </citation>
    <scope>NUCLEOTIDE SEQUENCE [LARGE SCALE GENOMIC DNA]</scope>
    <source>
        <strain evidence="2">zg-579</strain>
    </source>
</reference>
<dbReference type="SUPFAM" id="SSF53474">
    <property type="entry name" value="alpha/beta-Hydrolases"/>
    <property type="match status" value="1"/>
</dbReference>
<dbReference type="EMBL" id="WLCI01000015">
    <property type="protein sequence ID" value="MTB96323.1"/>
    <property type="molecule type" value="Genomic_DNA"/>
</dbReference>
<proteinExistence type="predicted"/>
<accession>A0A6I3JE51</accession>
<protein>
    <recommendedName>
        <fullName evidence="3">Alpha/beta hydrolase</fullName>
    </recommendedName>
</protein>
<evidence type="ECO:0008006" key="3">
    <source>
        <dbReference type="Google" id="ProtNLM"/>
    </source>
</evidence>
<name>A0A6I3JE51_9ACTN</name>
<sequence>MRQRLATALVSIAGLAITGASLSVPAEAAPITAPAPAPAAKAAPAKLAKAAKAAKVANRSVVFDLRNLNQTSALCLPGGGAHLVRGRLVGPRRDVNDAPGRLRVNVLVHDAGTGGWFWNLRQAPRFDYATQLARRGETSLVLDRLGYDRSPLANGNATCLGAQATMLHQVVQHLYSGSYGFADRRGEDDQPPHATHVVLHGHGTGATVAQLEAAEFADVAGLVLMSAPTAGPSTLALREGAEQLGRCLGGGGYAAYGATPARFRELLFASAPAKVRRLATARRNPTPCGDVSSLLGAVGSAALSAGGVDVPVLVLSGERDARAGALDQRAAESMYSRSERVVARTVPGAGSALPLEAGAPSVRSTVLRFLSGVRPTL</sequence>
<dbReference type="RefSeq" id="WP_154616081.1">
    <property type="nucleotide sequence ID" value="NZ_CP053660.1"/>
</dbReference>
<dbReference type="Gene3D" id="3.40.50.1820">
    <property type="entry name" value="alpha/beta hydrolase"/>
    <property type="match status" value="1"/>
</dbReference>
<dbReference type="InterPro" id="IPR029058">
    <property type="entry name" value="AB_hydrolase_fold"/>
</dbReference>
<dbReference type="Proteomes" id="UP000433406">
    <property type="component" value="Unassembled WGS sequence"/>
</dbReference>
<keyword evidence="2" id="KW-1185">Reference proteome</keyword>
<organism evidence="1 2">
    <name type="scientific">Nocardioides marmotae</name>
    <dbReference type="NCBI Taxonomy" id="2663857"/>
    <lineage>
        <taxon>Bacteria</taxon>
        <taxon>Bacillati</taxon>
        <taxon>Actinomycetota</taxon>
        <taxon>Actinomycetes</taxon>
        <taxon>Propionibacteriales</taxon>
        <taxon>Nocardioidaceae</taxon>
        <taxon>Nocardioides</taxon>
    </lineage>
</organism>
<evidence type="ECO:0000313" key="1">
    <source>
        <dbReference type="EMBL" id="MTB96323.1"/>
    </source>
</evidence>
<comment type="caution">
    <text evidence="1">The sequence shown here is derived from an EMBL/GenBank/DDBJ whole genome shotgun (WGS) entry which is preliminary data.</text>
</comment>
<gene>
    <name evidence="1" type="ORF">GGQ22_14695</name>
</gene>